<protein>
    <submittedName>
        <fullName evidence="3">NUDIX hydrolase</fullName>
    </submittedName>
</protein>
<proteinExistence type="predicted"/>
<keyword evidence="4" id="KW-1185">Reference proteome</keyword>
<feature type="domain" description="Nudix hydrolase" evidence="2">
    <location>
        <begin position="25"/>
        <end position="150"/>
    </location>
</feature>
<dbReference type="SUPFAM" id="SSF55811">
    <property type="entry name" value="Nudix"/>
    <property type="match status" value="1"/>
</dbReference>
<dbReference type="eggNOG" id="arCOG01075">
    <property type="taxonomic scope" value="Archaea"/>
</dbReference>
<dbReference type="STRING" id="694429.Pyrfu_0774"/>
<dbReference type="CDD" id="cd04673">
    <property type="entry name" value="NUDIX_ADPRase"/>
    <property type="match status" value="1"/>
</dbReference>
<keyword evidence="1 3" id="KW-0378">Hydrolase</keyword>
<dbReference type="PRINTS" id="PR00502">
    <property type="entry name" value="NUDIXFAMILY"/>
</dbReference>
<gene>
    <name evidence="3" type="ordered locus">Pyrfu_0774</name>
</gene>
<dbReference type="KEGG" id="pfm:Pyrfu_0774"/>
<dbReference type="EMBL" id="CP002838">
    <property type="protein sequence ID" value="AEM38643.1"/>
    <property type="molecule type" value="Genomic_DNA"/>
</dbReference>
<sequence length="168" mass="18892">MDAEEERLRPLNLWGPVLRALRARSPILASSILLLNNGKVLLVKRASEPYRGYWSLPGGRVEHGEDTLSAALRELREETGIADVKVDGIAGIAEVMCTNYHFLIIVFWGRSSSQPRASSDAEDARWFGWGELTRLKLTPSTRTFLEAWEPGIKLRIICRCGECILEKI</sequence>
<evidence type="ECO:0000313" key="3">
    <source>
        <dbReference type="EMBL" id="AEM38643.1"/>
    </source>
</evidence>
<dbReference type="GO" id="GO:0016787">
    <property type="term" value="F:hydrolase activity"/>
    <property type="evidence" value="ECO:0007669"/>
    <property type="project" value="UniProtKB-KW"/>
</dbReference>
<dbReference type="PROSITE" id="PS51462">
    <property type="entry name" value="NUDIX"/>
    <property type="match status" value="1"/>
</dbReference>
<dbReference type="OrthoDB" id="40462at2157"/>
<dbReference type="InterPro" id="IPR020084">
    <property type="entry name" value="NUDIX_hydrolase_CS"/>
</dbReference>
<organism evidence="3 4">
    <name type="scientific">Pyrolobus fumarii (strain DSM 11204 / 1A)</name>
    <dbReference type="NCBI Taxonomy" id="694429"/>
    <lineage>
        <taxon>Archaea</taxon>
        <taxon>Thermoproteota</taxon>
        <taxon>Thermoprotei</taxon>
        <taxon>Desulfurococcales</taxon>
        <taxon>Pyrodictiaceae</taxon>
        <taxon>Pyrolobus</taxon>
    </lineage>
</organism>
<dbReference type="AlphaFoldDB" id="G0EDF8"/>
<dbReference type="InterPro" id="IPR015797">
    <property type="entry name" value="NUDIX_hydrolase-like_dom_sf"/>
</dbReference>
<dbReference type="PANTHER" id="PTHR43736">
    <property type="entry name" value="ADP-RIBOSE PYROPHOSPHATASE"/>
    <property type="match status" value="1"/>
</dbReference>
<dbReference type="HOGENOM" id="CLU_037162_20_2_2"/>
<name>G0EDF8_PYRF1</name>
<evidence type="ECO:0000259" key="2">
    <source>
        <dbReference type="PROSITE" id="PS51462"/>
    </source>
</evidence>
<dbReference type="InParanoid" id="G0EDF8"/>
<dbReference type="PANTHER" id="PTHR43736:SF1">
    <property type="entry name" value="DIHYDRONEOPTERIN TRIPHOSPHATE DIPHOSPHATASE"/>
    <property type="match status" value="1"/>
</dbReference>
<dbReference type="RefSeq" id="WP_014026320.1">
    <property type="nucleotide sequence ID" value="NC_015931.1"/>
</dbReference>
<accession>G0EDF8</accession>
<dbReference type="Proteomes" id="UP000001037">
    <property type="component" value="Chromosome"/>
</dbReference>
<dbReference type="Pfam" id="PF00293">
    <property type="entry name" value="NUDIX"/>
    <property type="match status" value="1"/>
</dbReference>
<reference evidence="3 4" key="1">
    <citation type="journal article" date="2011" name="Stand. Genomic Sci.">
        <title>Complete genome sequence of the hyperthermophilic chemolithoautotroph Pyrolobus fumarii type strain (1A).</title>
        <authorList>
            <person name="Anderson I."/>
            <person name="Goker M."/>
            <person name="Nolan M."/>
            <person name="Lucas S."/>
            <person name="Hammon N."/>
            <person name="Deshpande S."/>
            <person name="Cheng J.F."/>
            <person name="Tapia R."/>
            <person name="Han C."/>
            <person name="Goodwin L."/>
            <person name="Pitluck S."/>
            <person name="Huntemann M."/>
            <person name="Liolios K."/>
            <person name="Ivanova N."/>
            <person name="Pagani I."/>
            <person name="Mavromatis K."/>
            <person name="Ovchinikova G."/>
            <person name="Pati A."/>
            <person name="Chen A."/>
            <person name="Palaniappan K."/>
            <person name="Land M."/>
            <person name="Hauser L."/>
            <person name="Brambilla E.M."/>
            <person name="Huber H."/>
            <person name="Yasawong M."/>
            <person name="Rohde M."/>
            <person name="Spring S."/>
            <person name="Abt B."/>
            <person name="Sikorski J."/>
            <person name="Wirth R."/>
            <person name="Detter J.C."/>
            <person name="Woyke T."/>
            <person name="Bristow J."/>
            <person name="Eisen J.A."/>
            <person name="Markowitz V."/>
            <person name="Hugenholtz P."/>
            <person name="Kyrpides N.C."/>
            <person name="Klenk H.P."/>
            <person name="Lapidus A."/>
        </authorList>
    </citation>
    <scope>NUCLEOTIDE SEQUENCE [LARGE SCALE GENOMIC DNA]</scope>
    <source>
        <strain evidence="4">DSM 11204 / 1A</strain>
    </source>
</reference>
<dbReference type="Gene3D" id="3.90.79.10">
    <property type="entry name" value="Nucleoside Triphosphate Pyrophosphohydrolase"/>
    <property type="match status" value="1"/>
</dbReference>
<evidence type="ECO:0000313" key="4">
    <source>
        <dbReference type="Proteomes" id="UP000001037"/>
    </source>
</evidence>
<dbReference type="PROSITE" id="PS00893">
    <property type="entry name" value="NUDIX_BOX"/>
    <property type="match status" value="1"/>
</dbReference>
<dbReference type="InterPro" id="IPR020476">
    <property type="entry name" value="Nudix_hydrolase"/>
</dbReference>
<dbReference type="GeneID" id="11139242"/>
<evidence type="ECO:0000256" key="1">
    <source>
        <dbReference type="ARBA" id="ARBA00022801"/>
    </source>
</evidence>
<dbReference type="InterPro" id="IPR000086">
    <property type="entry name" value="NUDIX_hydrolase_dom"/>
</dbReference>